<keyword evidence="3" id="KW-1133">Transmembrane helix</keyword>
<accession>E3BQM5</accession>
<feature type="transmembrane region" description="Helical" evidence="3">
    <location>
        <begin position="126"/>
        <end position="146"/>
    </location>
</feature>
<keyword evidence="3" id="KW-0472">Membrane</keyword>
<feature type="DNA-binding region" description="OmpR/PhoB-type" evidence="2">
    <location>
        <begin position="1"/>
        <end position="92"/>
    </location>
</feature>
<dbReference type="EMBL" id="AEIU01000123">
    <property type="protein sequence ID" value="EFP94649.1"/>
    <property type="molecule type" value="Genomic_DNA"/>
</dbReference>
<dbReference type="Proteomes" id="UP000002943">
    <property type="component" value="Unassembled WGS sequence"/>
</dbReference>
<protein>
    <recommendedName>
        <fullName evidence="4">OmpR/PhoB-type domain-containing protein</fullName>
    </recommendedName>
</protein>
<dbReference type="Pfam" id="PF00486">
    <property type="entry name" value="Trans_reg_C"/>
    <property type="match status" value="1"/>
</dbReference>
<dbReference type="InterPro" id="IPR001867">
    <property type="entry name" value="OmpR/PhoB-type_DNA-bd"/>
</dbReference>
<dbReference type="PROSITE" id="PS51755">
    <property type="entry name" value="OMPR_PHOB"/>
    <property type="match status" value="1"/>
</dbReference>
<evidence type="ECO:0000256" key="2">
    <source>
        <dbReference type="PROSITE-ProRule" id="PRU01091"/>
    </source>
</evidence>
<evidence type="ECO:0000313" key="6">
    <source>
        <dbReference type="Proteomes" id="UP000002943"/>
    </source>
</evidence>
<keyword evidence="6" id="KW-1185">Reference proteome</keyword>
<evidence type="ECO:0000256" key="3">
    <source>
        <dbReference type="SAM" id="Phobius"/>
    </source>
</evidence>
<keyword evidence="1 2" id="KW-0238">DNA-binding</keyword>
<evidence type="ECO:0000259" key="4">
    <source>
        <dbReference type="PROSITE" id="PS51755"/>
    </source>
</evidence>
<dbReference type="GO" id="GO:0003677">
    <property type="term" value="F:DNA binding"/>
    <property type="evidence" value="ECO:0007669"/>
    <property type="project" value="UniProtKB-UniRule"/>
</dbReference>
<organism evidence="5 6">
    <name type="scientific">Vibrio caribbeanicus ATCC BAA-2122</name>
    <dbReference type="NCBI Taxonomy" id="796620"/>
    <lineage>
        <taxon>Bacteria</taxon>
        <taxon>Pseudomonadati</taxon>
        <taxon>Pseudomonadota</taxon>
        <taxon>Gammaproteobacteria</taxon>
        <taxon>Vibrionales</taxon>
        <taxon>Vibrionaceae</taxon>
        <taxon>Vibrio</taxon>
    </lineage>
</organism>
<dbReference type="GO" id="GO:0006355">
    <property type="term" value="P:regulation of DNA-templated transcription"/>
    <property type="evidence" value="ECO:0007669"/>
    <property type="project" value="InterPro"/>
</dbReference>
<dbReference type="STRING" id="796620.VIBC2010_03230"/>
<evidence type="ECO:0000256" key="1">
    <source>
        <dbReference type="ARBA" id="ARBA00023125"/>
    </source>
</evidence>
<dbReference type="eggNOG" id="COG3710">
    <property type="taxonomic scope" value="Bacteria"/>
</dbReference>
<sequence length="245" mass="27914">MIKFNPIKNIIYNDLCTVKVGYRESLILSILLDRSPNIVPKQDIICHAWGSKYIGVTSLSKSISILRQSFVKLGMKDSPIITVPKVGYRLVNKDDIQSVIDEEVSKFQPIKVEKSEPKPRSKKVKLWVNITASFLLLLSSVLFFSGKERFDLSLIKVEEKKQPYKSGNLELFIKSKSGLNNNLIQSLKEIQCDCVIYLVNNKNSTSVALYNKSTKKSVNIFIENDKIDTTYSKIKKYLDNIARDV</sequence>
<keyword evidence="3" id="KW-0812">Transmembrane</keyword>
<gene>
    <name evidence="5" type="ORF">VIBC2010_03230</name>
</gene>
<comment type="caution">
    <text evidence="5">The sequence shown here is derived from an EMBL/GenBank/DDBJ whole genome shotgun (WGS) entry which is preliminary data.</text>
</comment>
<dbReference type="AlphaFoldDB" id="E3BQM5"/>
<proteinExistence type="predicted"/>
<dbReference type="InterPro" id="IPR036388">
    <property type="entry name" value="WH-like_DNA-bd_sf"/>
</dbReference>
<dbReference type="Gene3D" id="1.10.10.10">
    <property type="entry name" value="Winged helix-like DNA-binding domain superfamily/Winged helix DNA-binding domain"/>
    <property type="match status" value="1"/>
</dbReference>
<dbReference type="GO" id="GO:0000160">
    <property type="term" value="P:phosphorelay signal transduction system"/>
    <property type="evidence" value="ECO:0007669"/>
    <property type="project" value="InterPro"/>
</dbReference>
<dbReference type="RefSeq" id="WP_009603512.1">
    <property type="nucleotide sequence ID" value="NZ_AEIU01000123.1"/>
</dbReference>
<name>E3BQM5_9VIBR</name>
<dbReference type="SUPFAM" id="SSF46894">
    <property type="entry name" value="C-terminal effector domain of the bipartite response regulators"/>
    <property type="match status" value="1"/>
</dbReference>
<reference evidence="5 6" key="1">
    <citation type="journal article" date="2012" name="Int. J. Syst. Evol. Microbiol.">
        <title>Vibrio caribbeanicus sp. nov., isolated from the marine sponge Scleritoderma cyanea.</title>
        <authorList>
            <person name="Hoffmann M."/>
            <person name="Monday S.R."/>
            <person name="Allard M.W."/>
            <person name="Strain E.A."/>
            <person name="Whittaker P."/>
            <person name="Naum M."/>
            <person name="McCarthy P.J."/>
            <person name="Lopez J.V."/>
            <person name="Fischer M."/>
            <person name="Brown E.W."/>
        </authorList>
    </citation>
    <scope>NUCLEOTIDE SEQUENCE [LARGE SCALE GENOMIC DNA]</scope>
    <source>
        <strain evidence="5 6">ATCC BAA-2122</strain>
    </source>
</reference>
<evidence type="ECO:0000313" key="5">
    <source>
        <dbReference type="EMBL" id="EFP94649.1"/>
    </source>
</evidence>
<dbReference type="OrthoDB" id="5898834at2"/>
<feature type="domain" description="OmpR/PhoB-type" evidence="4">
    <location>
        <begin position="1"/>
        <end position="92"/>
    </location>
</feature>
<dbReference type="InterPro" id="IPR016032">
    <property type="entry name" value="Sig_transdc_resp-reg_C-effctor"/>
</dbReference>